<sequence>MNEGIQAETFRGLPLTDDQDREIRHYIHTKQRRGEQWDTAELQAMLTDMLDPPEAADDDAQATEDCMATERATAQGEESLDPDRVLVHHAH</sequence>
<keyword evidence="3" id="KW-1185">Reference proteome</keyword>
<organism evidence="2 3">
    <name type="scientific">Massilia solisilvae</name>
    <dbReference type="NCBI Taxonomy" id="1811225"/>
    <lineage>
        <taxon>Bacteria</taxon>
        <taxon>Pseudomonadati</taxon>
        <taxon>Pseudomonadota</taxon>
        <taxon>Betaproteobacteria</taxon>
        <taxon>Burkholderiales</taxon>
        <taxon>Oxalobacteraceae</taxon>
        <taxon>Telluria group</taxon>
        <taxon>Massilia</taxon>
    </lineage>
</organism>
<evidence type="ECO:0000313" key="3">
    <source>
        <dbReference type="Proteomes" id="UP001205861"/>
    </source>
</evidence>
<protein>
    <submittedName>
        <fullName evidence="2">Uncharacterized protein</fullName>
    </submittedName>
</protein>
<comment type="caution">
    <text evidence="2">The sequence shown here is derived from an EMBL/GenBank/DDBJ whole genome shotgun (WGS) entry which is preliminary data.</text>
</comment>
<dbReference type="Proteomes" id="UP001205861">
    <property type="component" value="Unassembled WGS sequence"/>
</dbReference>
<gene>
    <name evidence="2" type="ORF">NX773_03160</name>
</gene>
<dbReference type="RefSeq" id="WP_258854923.1">
    <property type="nucleotide sequence ID" value="NZ_JANUGV010000001.1"/>
</dbReference>
<evidence type="ECO:0000313" key="2">
    <source>
        <dbReference type="EMBL" id="MCS0607164.1"/>
    </source>
</evidence>
<accession>A0ABT2BF73</accession>
<dbReference type="EMBL" id="JANUGV010000001">
    <property type="protein sequence ID" value="MCS0607164.1"/>
    <property type="molecule type" value="Genomic_DNA"/>
</dbReference>
<proteinExistence type="predicted"/>
<evidence type="ECO:0000256" key="1">
    <source>
        <dbReference type="SAM" id="MobiDB-lite"/>
    </source>
</evidence>
<reference evidence="2 3" key="1">
    <citation type="submission" date="2022-08" db="EMBL/GenBank/DDBJ databases">
        <title>Reclassification of Massilia species as members of the genera Telluria, Duganella, Pseudoduganella, Mokoshia gen. nov. and Zemynaea gen. nov. using orthogonal and non-orthogonal genome-based approaches.</title>
        <authorList>
            <person name="Bowman J.P."/>
        </authorList>
    </citation>
    <scope>NUCLEOTIDE SEQUENCE [LARGE SCALE GENOMIC DNA]</scope>
    <source>
        <strain evidence="2 3">JCM 31607</strain>
    </source>
</reference>
<name>A0ABT2BF73_9BURK</name>
<feature type="compositionally biased region" description="Basic and acidic residues" evidence="1">
    <location>
        <begin position="81"/>
        <end position="91"/>
    </location>
</feature>
<feature type="region of interest" description="Disordered" evidence="1">
    <location>
        <begin position="50"/>
        <end position="91"/>
    </location>
</feature>